<keyword evidence="1" id="KW-0812">Transmembrane</keyword>
<dbReference type="RefSeq" id="WP_160877633.1">
    <property type="nucleotide sequence ID" value="NZ_WUEK01000005.1"/>
</dbReference>
<evidence type="ECO:0000313" key="2">
    <source>
        <dbReference type="EMBL" id="MXG89812.1"/>
    </source>
</evidence>
<keyword evidence="1" id="KW-0472">Membrane</keyword>
<feature type="transmembrane region" description="Helical" evidence="1">
    <location>
        <begin position="6"/>
        <end position="23"/>
    </location>
</feature>
<feature type="transmembrane region" description="Helical" evidence="1">
    <location>
        <begin position="32"/>
        <end position="52"/>
    </location>
</feature>
<dbReference type="Proteomes" id="UP000473325">
    <property type="component" value="Unassembled WGS sequence"/>
</dbReference>
<comment type="caution">
    <text evidence="2">The sequence shown here is derived from an EMBL/GenBank/DDBJ whole genome shotgun (WGS) entry which is preliminary data.</text>
</comment>
<organism evidence="2 3">
    <name type="scientific">Nocardioides flavescens</name>
    <dbReference type="NCBI Taxonomy" id="2691959"/>
    <lineage>
        <taxon>Bacteria</taxon>
        <taxon>Bacillati</taxon>
        <taxon>Actinomycetota</taxon>
        <taxon>Actinomycetes</taxon>
        <taxon>Propionibacteriales</taxon>
        <taxon>Nocardioidaceae</taxon>
        <taxon>Nocardioides</taxon>
    </lineage>
</organism>
<keyword evidence="1" id="KW-1133">Transmembrane helix</keyword>
<evidence type="ECO:0000313" key="3">
    <source>
        <dbReference type="Proteomes" id="UP000473325"/>
    </source>
</evidence>
<protein>
    <submittedName>
        <fullName evidence="2">DUF2304 family protein</fullName>
    </submittedName>
</protein>
<accession>A0A6L7F0W0</accession>
<dbReference type="EMBL" id="WUEK01000005">
    <property type="protein sequence ID" value="MXG89812.1"/>
    <property type="molecule type" value="Genomic_DNA"/>
</dbReference>
<gene>
    <name evidence="2" type="ORF">GRQ65_09640</name>
</gene>
<reference evidence="2 3" key="1">
    <citation type="submission" date="2019-12" db="EMBL/GenBank/DDBJ databases">
        <authorList>
            <person name="Kun Z."/>
        </authorList>
    </citation>
    <scope>NUCLEOTIDE SEQUENCE [LARGE SCALE GENOMIC DNA]</scope>
    <source>
        <strain evidence="2 3">YIM 123512</strain>
    </source>
</reference>
<feature type="transmembrane region" description="Helical" evidence="1">
    <location>
        <begin position="64"/>
        <end position="82"/>
    </location>
</feature>
<dbReference type="Pfam" id="PF10066">
    <property type="entry name" value="DUF2304"/>
    <property type="match status" value="1"/>
</dbReference>
<evidence type="ECO:0000256" key="1">
    <source>
        <dbReference type="SAM" id="Phobius"/>
    </source>
</evidence>
<dbReference type="AlphaFoldDB" id="A0A6L7F0W0"/>
<dbReference type="InterPro" id="IPR019277">
    <property type="entry name" value="DUF2304"/>
</dbReference>
<keyword evidence="3" id="KW-1185">Reference proteome</keyword>
<name>A0A6L7F0W0_9ACTN</name>
<proteinExistence type="predicted"/>
<sequence>MNAPNILGIIGSVVILVVLFELLRRRHLREKYAVLWAAVAFGVLVLTIAPWVLNTAARLVGVDVPANLLFFVASMVLMVLTLQHSYELGRLEDKTRTLAEEIALLRLEQDSIRRAADTGSQDDMSSTEGSETP</sequence>